<protein>
    <submittedName>
        <fullName evidence="2">Uncharacterized protein</fullName>
    </submittedName>
</protein>
<proteinExistence type="predicted"/>
<keyword evidence="1" id="KW-0472">Membrane</keyword>
<keyword evidence="1" id="KW-0812">Transmembrane</keyword>
<gene>
    <name evidence="2" type="ORF">SAOR_06095</name>
</gene>
<keyword evidence="1" id="KW-1133">Transmembrane helix</keyword>
<name>A0A423PSF4_9GAMM</name>
<reference evidence="2 3" key="1">
    <citation type="submission" date="2013-10" db="EMBL/GenBank/DDBJ databases">
        <title>Salinisphaera orenii MK-B5 Genome Sequencing.</title>
        <authorList>
            <person name="Lai Q."/>
            <person name="Li C."/>
            <person name="Shao Z."/>
        </authorList>
    </citation>
    <scope>NUCLEOTIDE SEQUENCE [LARGE SCALE GENOMIC DNA]</scope>
    <source>
        <strain evidence="2 3">MK-B5</strain>
    </source>
</reference>
<evidence type="ECO:0000313" key="2">
    <source>
        <dbReference type="EMBL" id="ROO28536.1"/>
    </source>
</evidence>
<sequence>MTAAGPRAVSNFALYMLGVVVVAGALACGAYMLSVPPGWIGVGAAVIVGFGLMGAVGRTRPPRDRR</sequence>
<comment type="caution">
    <text evidence="2">The sequence shown here is derived from an EMBL/GenBank/DDBJ whole genome shotgun (WGS) entry which is preliminary data.</text>
</comment>
<feature type="transmembrane region" description="Helical" evidence="1">
    <location>
        <begin position="39"/>
        <end position="57"/>
    </location>
</feature>
<evidence type="ECO:0000313" key="3">
    <source>
        <dbReference type="Proteomes" id="UP000283993"/>
    </source>
</evidence>
<feature type="transmembrane region" description="Helical" evidence="1">
    <location>
        <begin position="12"/>
        <end position="33"/>
    </location>
</feature>
<dbReference type="AlphaFoldDB" id="A0A423PSF4"/>
<dbReference type="PROSITE" id="PS51257">
    <property type="entry name" value="PROKAR_LIPOPROTEIN"/>
    <property type="match status" value="1"/>
</dbReference>
<dbReference type="EMBL" id="AYKH01000009">
    <property type="protein sequence ID" value="ROO28536.1"/>
    <property type="molecule type" value="Genomic_DNA"/>
</dbReference>
<organism evidence="2 3">
    <name type="scientific">Salinisphaera orenii MK-B5</name>
    <dbReference type="NCBI Taxonomy" id="856730"/>
    <lineage>
        <taxon>Bacteria</taxon>
        <taxon>Pseudomonadati</taxon>
        <taxon>Pseudomonadota</taxon>
        <taxon>Gammaproteobacteria</taxon>
        <taxon>Salinisphaerales</taxon>
        <taxon>Salinisphaeraceae</taxon>
        <taxon>Salinisphaera</taxon>
    </lineage>
</organism>
<keyword evidence="3" id="KW-1185">Reference proteome</keyword>
<evidence type="ECO:0000256" key="1">
    <source>
        <dbReference type="SAM" id="Phobius"/>
    </source>
</evidence>
<dbReference type="Proteomes" id="UP000283993">
    <property type="component" value="Unassembled WGS sequence"/>
</dbReference>
<accession>A0A423PSF4</accession>